<dbReference type="InterPro" id="IPR008476">
    <property type="entry name" value="PBDC1_metazoa/fungi"/>
</dbReference>
<dbReference type="Pfam" id="PF04669">
    <property type="entry name" value="PBDC1"/>
    <property type="match status" value="1"/>
</dbReference>
<comment type="similarity">
    <text evidence="3">Belongs to the PBDC1 family.</text>
</comment>
<protein>
    <recommendedName>
        <fullName evidence="4">Protein PBDC1 homolog</fullName>
    </recommendedName>
</protein>
<sequence>MSAPPPGFDPETADNNEDVERQWAVKSIQHMLTYWKILESMRGSKLKLTKYDDDIYEKFQTHFPDFDPKARINEDEMKSAKGKERWREFIKLYEDKIEDFNFGTMLRADPSKEYNEEDTIFAVRMQFYAIEIVRNRLGLNDWVYERAHPEEKGKEEGS</sequence>
<dbReference type="PANTHER" id="PTHR13410">
    <property type="entry name" value="PROTEIN PBDC1"/>
    <property type="match status" value="1"/>
</dbReference>
<evidence type="ECO:0000313" key="6">
    <source>
        <dbReference type="EMBL" id="KIW07167.1"/>
    </source>
</evidence>
<evidence type="ECO:0000259" key="5">
    <source>
        <dbReference type="Pfam" id="PF04669"/>
    </source>
</evidence>
<dbReference type="PANTHER" id="PTHR13410:SF9">
    <property type="entry name" value="PROTEIN PBDC1"/>
    <property type="match status" value="1"/>
</dbReference>
<dbReference type="Gene3D" id="1.10.3560.10">
    <property type="entry name" value="yst0336 like domain"/>
    <property type="match status" value="1"/>
</dbReference>
<dbReference type="FunCoup" id="A0A0D1Z2J1">
    <property type="interactions" value="624"/>
</dbReference>
<dbReference type="Proteomes" id="UP000053259">
    <property type="component" value="Unassembled WGS sequence"/>
</dbReference>
<evidence type="ECO:0000256" key="4">
    <source>
        <dbReference type="ARBA" id="ARBA00069779"/>
    </source>
</evidence>
<gene>
    <name evidence="6" type="ORF">PV09_02036</name>
</gene>
<reference evidence="6 7" key="1">
    <citation type="submission" date="2015-01" db="EMBL/GenBank/DDBJ databases">
        <title>The Genome Sequence of Ochroconis gallopava CBS43764.</title>
        <authorList>
            <consortium name="The Broad Institute Genomics Platform"/>
            <person name="Cuomo C."/>
            <person name="de Hoog S."/>
            <person name="Gorbushina A."/>
            <person name="Stielow B."/>
            <person name="Teixiera M."/>
            <person name="Abouelleil A."/>
            <person name="Chapman S.B."/>
            <person name="Priest M."/>
            <person name="Young S.K."/>
            <person name="Wortman J."/>
            <person name="Nusbaum C."/>
            <person name="Birren B."/>
        </authorList>
    </citation>
    <scope>NUCLEOTIDE SEQUENCE [LARGE SCALE GENOMIC DNA]</scope>
    <source>
        <strain evidence="6 7">CBS 43764</strain>
    </source>
</reference>
<feature type="domain" description="Polysaccharide biosynthesis" evidence="5">
    <location>
        <begin position="19"/>
        <end position="145"/>
    </location>
</feature>
<dbReference type="VEuPathDB" id="FungiDB:PV09_02036"/>
<dbReference type="EMBL" id="KN847533">
    <property type="protein sequence ID" value="KIW07167.1"/>
    <property type="molecule type" value="Genomic_DNA"/>
</dbReference>
<evidence type="ECO:0000256" key="3">
    <source>
        <dbReference type="ARBA" id="ARBA00061201"/>
    </source>
</evidence>
<keyword evidence="7" id="KW-1185">Reference proteome</keyword>
<evidence type="ECO:0000313" key="7">
    <source>
        <dbReference type="Proteomes" id="UP000053259"/>
    </source>
</evidence>
<dbReference type="FunFam" id="1.10.3560.10:FF:000001">
    <property type="entry name" value="Protein PBDC1 homolog"/>
    <property type="match status" value="1"/>
</dbReference>
<accession>A0A0D1Z2J1</accession>
<dbReference type="InParanoid" id="A0A0D1Z2J1"/>
<organism evidence="6 7">
    <name type="scientific">Verruconis gallopava</name>
    <dbReference type="NCBI Taxonomy" id="253628"/>
    <lineage>
        <taxon>Eukaryota</taxon>
        <taxon>Fungi</taxon>
        <taxon>Dikarya</taxon>
        <taxon>Ascomycota</taxon>
        <taxon>Pezizomycotina</taxon>
        <taxon>Dothideomycetes</taxon>
        <taxon>Pleosporomycetidae</taxon>
        <taxon>Venturiales</taxon>
        <taxon>Sympoventuriaceae</taxon>
        <taxon>Verruconis</taxon>
    </lineage>
</organism>
<evidence type="ECO:0000256" key="2">
    <source>
        <dbReference type="ARBA" id="ARBA00022490"/>
    </source>
</evidence>
<dbReference type="GeneID" id="27310009"/>
<evidence type="ECO:0000256" key="1">
    <source>
        <dbReference type="ARBA" id="ARBA00004496"/>
    </source>
</evidence>
<dbReference type="HOGENOM" id="CLU_103791_1_0_1"/>
<dbReference type="GO" id="GO:0005737">
    <property type="term" value="C:cytoplasm"/>
    <property type="evidence" value="ECO:0007669"/>
    <property type="project" value="UniProtKB-SubCell"/>
</dbReference>
<name>A0A0D1Z2J1_9PEZI</name>
<dbReference type="InterPro" id="IPR021148">
    <property type="entry name" value="Polysacc_synth_dom"/>
</dbReference>
<dbReference type="InterPro" id="IPR023139">
    <property type="entry name" value="PBDC1-like_dom_sf"/>
</dbReference>
<dbReference type="AlphaFoldDB" id="A0A0D1Z2J1"/>
<dbReference type="OrthoDB" id="10248897at2759"/>
<proteinExistence type="inferred from homology"/>
<dbReference type="STRING" id="253628.A0A0D1Z2J1"/>
<comment type="subcellular location">
    <subcellularLocation>
        <location evidence="1">Cytoplasm</location>
    </subcellularLocation>
</comment>
<dbReference type="RefSeq" id="XP_016217036.1">
    <property type="nucleotide sequence ID" value="XM_016355020.1"/>
</dbReference>
<keyword evidence="2" id="KW-0963">Cytoplasm</keyword>